<gene>
    <name evidence="2" type="ORF">EW146_g3434</name>
</gene>
<dbReference type="EMBL" id="SGPL01000114">
    <property type="protein sequence ID" value="THH17360.1"/>
    <property type="molecule type" value="Genomic_DNA"/>
</dbReference>
<comment type="caution">
    <text evidence="2">The sequence shown here is derived from an EMBL/GenBank/DDBJ whole genome shotgun (WGS) entry which is preliminary data.</text>
</comment>
<proteinExistence type="predicted"/>
<evidence type="ECO:0000313" key="2">
    <source>
        <dbReference type="EMBL" id="THH17360.1"/>
    </source>
</evidence>
<evidence type="ECO:0000256" key="1">
    <source>
        <dbReference type="SAM" id="MobiDB-lite"/>
    </source>
</evidence>
<sequence length="201" mass="22511">MPRVSTHAIVPITTHRHAPGKREKENALKTIQRTQNIISHHILARRRRQRIQSEGERASVLSGRDPSNPPFHAIRATHERRASYPSNSILVSHRSATILQVPLKNTLRKPPDAFKDNHESKRKGEGGKGKRRGDNRLTPIRPVFPEADADEGSQHPESCNAQRERAVGGVELEAGAFNDVKHAYLRHCVEYVSPNCTLGSQ</sequence>
<accession>A0A4S4M3G8</accession>
<reference evidence="2 3" key="1">
    <citation type="submission" date="2019-02" db="EMBL/GenBank/DDBJ databases">
        <title>Genome sequencing of the rare red list fungi Bondarzewia mesenterica.</title>
        <authorList>
            <person name="Buettner E."/>
            <person name="Kellner H."/>
        </authorList>
    </citation>
    <scope>NUCLEOTIDE SEQUENCE [LARGE SCALE GENOMIC DNA]</scope>
    <source>
        <strain evidence="2 3">DSM 108281</strain>
    </source>
</reference>
<feature type="region of interest" description="Disordered" evidence="1">
    <location>
        <begin position="47"/>
        <end position="71"/>
    </location>
</feature>
<dbReference type="Proteomes" id="UP000310158">
    <property type="component" value="Unassembled WGS sequence"/>
</dbReference>
<keyword evidence="3" id="KW-1185">Reference proteome</keyword>
<feature type="compositionally biased region" description="Basic and acidic residues" evidence="1">
    <location>
        <begin position="109"/>
        <end position="135"/>
    </location>
</feature>
<name>A0A4S4M3G8_9AGAM</name>
<evidence type="ECO:0000313" key="3">
    <source>
        <dbReference type="Proteomes" id="UP000310158"/>
    </source>
</evidence>
<organism evidence="2 3">
    <name type="scientific">Bondarzewia mesenterica</name>
    <dbReference type="NCBI Taxonomy" id="1095465"/>
    <lineage>
        <taxon>Eukaryota</taxon>
        <taxon>Fungi</taxon>
        <taxon>Dikarya</taxon>
        <taxon>Basidiomycota</taxon>
        <taxon>Agaricomycotina</taxon>
        <taxon>Agaricomycetes</taxon>
        <taxon>Russulales</taxon>
        <taxon>Bondarzewiaceae</taxon>
        <taxon>Bondarzewia</taxon>
    </lineage>
</organism>
<feature type="region of interest" description="Disordered" evidence="1">
    <location>
        <begin position="103"/>
        <end position="163"/>
    </location>
</feature>
<protein>
    <submittedName>
        <fullName evidence="2">Uncharacterized protein</fullName>
    </submittedName>
</protein>
<dbReference type="AlphaFoldDB" id="A0A4S4M3G8"/>